<dbReference type="InterPro" id="IPR003593">
    <property type="entry name" value="AAA+_ATPase"/>
</dbReference>
<keyword evidence="3" id="KW-1003">Cell membrane</keyword>
<evidence type="ECO:0000256" key="8">
    <source>
        <dbReference type="ARBA" id="ARBA00023136"/>
    </source>
</evidence>
<dbReference type="PANTHER" id="PTHR43394:SF1">
    <property type="entry name" value="ATP-BINDING CASSETTE SUB-FAMILY B MEMBER 10, MITOCHONDRIAL"/>
    <property type="match status" value="1"/>
</dbReference>
<feature type="transmembrane region" description="Helical" evidence="9">
    <location>
        <begin position="167"/>
        <end position="185"/>
    </location>
</feature>
<dbReference type="AlphaFoldDB" id="A0A5S5DRB5"/>
<dbReference type="SUPFAM" id="SSF52540">
    <property type="entry name" value="P-loop containing nucleoside triphosphate hydrolases"/>
    <property type="match status" value="1"/>
</dbReference>
<evidence type="ECO:0000256" key="4">
    <source>
        <dbReference type="ARBA" id="ARBA00022692"/>
    </source>
</evidence>
<evidence type="ECO:0000259" key="11">
    <source>
        <dbReference type="PROSITE" id="PS50929"/>
    </source>
</evidence>
<dbReference type="Gene3D" id="3.40.50.300">
    <property type="entry name" value="P-loop containing nucleotide triphosphate hydrolases"/>
    <property type="match status" value="1"/>
</dbReference>
<dbReference type="FunFam" id="3.40.50.300:FF:000221">
    <property type="entry name" value="Multidrug ABC transporter ATP-binding protein"/>
    <property type="match status" value="1"/>
</dbReference>
<dbReference type="GO" id="GO:0005524">
    <property type="term" value="F:ATP binding"/>
    <property type="evidence" value="ECO:0007669"/>
    <property type="project" value="UniProtKB-KW"/>
</dbReference>
<dbReference type="SUPFAM" id="SSF90123">
    <property type="entry name" value="ABC transporter transmembrane region"/>
    <property type="match status" value="1"/>
</dbReference>
<evidence type="ECO:0000256" key="7">
    <source>
        <dbReference type="ARBA" id="ARBA00022989"/>
    </source>
</evidence>
<protein>
    <submittedName>
        <fullName evidence="12">ATP-binding cassette subfamily B protein</fullName>
    </submittedName>
</protein>
<sequence length="584" mass="66396">MKALQYLNKYFLKYKWRLLLGLFITVLSKLLALKIPEIIRNSVNAVEDYQTGKLTDLADVKETLLYNILFIVGVTLLGGVFTFWMRQLIIVTSRLIEFDLKNEIYQQYQKLSLNFYKKNRTGDLMNRISEDVSKVRMYFGPAIMYTVNMIVLFVVGFTQMIQIDPKLTMYTLLPFPILSVSIFYLSRQINKKTTIVQQYLSKLTTFNQEFFSGINVVKSYAIENVVIDGFDDLSDEAKEKNIDLSKIQALFFPLMVLLIGISNIIVLYVGGQQYIAGEIQIGVIAEFILYVNILTWPVAIVGWVTSIIQQAEASQQRINEFLQHVPDIENKVTHPTKIKGKIDFKNVSLTYDDTNITALKNLNFTVEKGETLAILGNTGSGKSSIVNLISRLYDTTEGTILIDNIPIKECNLNDLRNQIGFVPQDPFLFSDTIENNIKFGKEDATEEEIITAAKNAVIHDNIIEFKDGYKTILGERGVTLSGGQKQRTSIARAIIKNPEILIFDDCLSAVDTETEEKILSNLERVSKNKTTFIISHRVSSAKNADKIIVLDDGKIIQQGTHNQLITLKGYYKELYEQQLLEKEI</sequence>
<proteinExistence type="predicted"/>
<evidence type="ECO:0000259" key="10">
    <source>
        <dbReference type="PROSITE" id="PS50893"/>
    </source>
</evidence>
<keyword evidence="2" id="KW-0813">Transport</keyword>
<keyword evidence="4 9" id="KW-0812">Transmembrane</keyword>
<dbReference type="InterPro" id="IPR039421">
    <property type="entry name" value="Type_1_exporter"/>
</dbReference>
<dbReference type="InterPro" id="IPR003439">
    <property type="entry name" value="ABC_transporter-like_ATP-bd"/>
</dbReference>
<dbReference type="OrthoDB" id="9780296at2"/>
<keyword evidence="13" id="KW-1185">Reference proteome</keyword>
<dbReference type="Pfam" id="PF00664">
    <property type="entry name" value="ABC_membrane"/>
    <property type="match status" value="1"/>
</dbReference>
<keyword evidence="5" id="KW-0547">Nucleotide-binding</keyword>
<dbReference type="Proteomes" id="UP000323136">
    <property type="component" value="Unassembled WGS sequence"/>
</dbReference>
<feature type="transmembrane region" description="Helical" evidence="9">
    <location>
        <begin position="64"/>
        <end position="85"/>
    </location>
</feature>
<dbReference type="EMBL" id="VNIA01000003">
    <property type="protein sequence ID" value="TYP98295.1"/>
    <property type="molecule type" value="Genomic_DNA"/>
</dbReference>
<keyword evidence="7 9" id="KW-1133">Transmembrane helix</keyword>
<evidence type="ECO:0000313" key="13">
    <source>
        <dbReference type="Proteomes" id="UP000323136"/>
    </source>
</evidence>
<evidence type="ECO:0000256" key="1">
    <source>
        <dbReference type="ARBA" id="ARBA00004651"/>
    </source>
</evidence>
<evidence type="ECO:0000256" key="3">
    <source>
        <dbReference type="ARBA" id="ARBA00022475"/>
    </source>
</evidence>
<dbReference type="InterPro" id="IPR027417">
    <property type="entry name" value="P-loop_NTPase"/>
</dbReference>
<name>A0A5S5DRB5_9FLAO</name>
<evidence type="ECO:0000313" key="12">
    <source>
        <dbReference type="EMBL" id="TYP98295.1"/>
    </source>
</evidence>
<gene>
    <name evidence="12" type="ORF">C7447_103468</name>
</gene>
<comment type="subcellular location">
    <subcellularLocation>
        <location evidence="1">Cell membrane</location>
        <topology evidence="1">Multi-pass membrane protein</topology>
    </subcellularLocation>
</comment>
<reference evidence="12 13" key="1">
    <citation type="submission" date="2019-07" db="EMBL/GenBank/DDBJ databases">
        <title>Genomic Encyclopedia of Type Strains, Phase IV (KMG-IV): sequencing the most valuable type-strain genomes for metagenomic binning, comparative biology and taxonomic classification.</title>
        <authorList>
            <person name="Goeker M."/>
        </authorList>
    </citation>
    <scope>NUCLEOTIDE SEQUENCE [LARGE SCALE GENOMIC DNA]</scope>
    <source>
        <strain evidence="12 13">DSM 18961</strain>
    </source>
</reference>
<dbReference type="InterPro" id="IPR011527">
    <property type="entry name" value="ABC1_TM_dom"/>
</dbReference>
<dbReference type="PROSITE" id="PS50893">
    <property type="entry name" value="ABC_TRANSPORTER_2"/>
    <property type="match status" value="1"/>
</dbReference>
<dbReference type="Gene3D" id="1.20.1560.10">
    <property type="entry name" value="ABC transporter type 1, transmembrane domain"/>
    <property type="match status" value="1"/>
</dbReference>
<feature type="transmembrane region" description="Helical" evidence="9">
    <location>
        <begin position="287"/>
        <end position="308"/>
    </location>
</feature>
<dbReference type="CDD" id="cd18541">
    <property type="entry name" value="ABC_6TM_TmrB_like"/>
    <property type="match status" value="1"/>
</dbReference>
<evidence type="ECO:0000256" key="2">
    <source>
        <dbReference type="ARBA" id="ARBA00022448"/>
    </source>
</evidence>
<dbReference type="Pfam" id="PF00005">
    <property type="entry name" value="ABC_tran"/>
    <property type="match status" value="1"/>
</dbReference>
<dbReference type="RefSeq" id="WP_148870607.1">
    <property type="nucleotide sequence ID" value="NZ_VNIA01000003.1"/>
</dbReference>
<dbReference type="GO" id="GO:0005886">
    <property type="term" value="C:plasma membrane"/>
    <property type="evidence" value="ECO:0007669"/>
    <property type="project" value="UniProtKB-SubCell"/>
</dbReference>
<organism evidence="12 13">
    <name type="scientific">Tenacibaculum adriaticum</name>
    <dbReference type="NCBI Taxonomy" id="413713"/>
    <lineage>
        <taxon>Bacteria</taxon>
        <taxon>Pseudomonadati</taxon>
        <taxon>Bacteroidota</taxon>
        <taxon>Flavobacteriia</taxon>
        <taxon>Flavobacteriales</taxon>
        <taxon>Flavobacteriaceae</taxon>
        <taxon>Tenacibaculum</taxon>
    </lineage>
</organism>
<dbReference type="PANTHER" id="PTHR43394">
    <property type="entry name" value="ATP-DEPENDENT PERMEASE MDL1, MITOCHONDRIAL"/>
    <property type="match status" value="1"/>
</dbReference>
<keyword evidence="6 12" id="KW-0067">ATP-binding</keyword>
<dbReference type="SMART" id="SM00382">
    <property type="entry name" value="AAA"/>
    <property type="match status" value="1"/>
</dbReference>
<dbReference type="InterPro" id="IPR036640">
    <property type="entry name" value="ABC1_TM_sf"/>
</dbReference>
<feature type="transmembrane region" description="Helical" evidence="9">
    <location>
        <begin position="250"/>
        <end position="275"/>
    </location>
</feature>
<evidence type="ECO:0000256" key="9">
    <source>
        <dbReference type="SAM" id="Phobius"/>
    </source>
</evidence>
<feature type="domain" description="ABC transporter" evidence="10">
    <location>
        <begin position="342"/>
        <end position="577"/>
    </location>
</feature>
<evidence type="ECO:0000256" key="5">
    <source>
        <dbReference type="ARBA" id="ARBA00022741"/>
    </source>
</evidence>
<dbReference type="PROSITE" id="PS50929">
    <property type="entry name" value="ABC_TM1F"/>
    <property type="match status" value="1"/>
</dbReference>
<evidence type="ECO:0000256" key="6">
    <source>
        <dbReference type="ARBA" id="ARBA00022840"/>
    </source>
</evidence>
<feature type="domain" description="ABC transmembrane type-1" evidence="11">
    <location>
        <begin position="19"/>
        <end position="310"/>
    </location>
</feature>
<accession>A0A5S5DRB5</accession>
<comment type="caution">
    <text evidence="12">The sequence shown here is derived from an EMBL/GenBank/DDBJ whole genome shotgun (WGS) entry which is preliminary data.</text>
</comment>
<dbReference type="GO" id="GO:0016887">
    <property type="term" value="F:ATP hydrolysis activity"/>
    <property type="evidence" value="ECO:0007669"/>
    <property type="project" value="InterPro"/>
</dbReference>
<keyword evidence="8 9" id="KW-0472">Membrane</keyword>
<feature type="transmembrane region" description="Helical" evidence="9">
    <location>
        <begin position="142"/>
        <end position="161"/>
    </location>
</feature>
<dbReference type="GO" id="GO:0015421">
    <property type="term" value="F:ABC-type oligopeptide transporter activity"/>
    <property type="evidence" value="ECO:0007669"/>
    <property type="project" value="TreeGrafter"/>
</dbReference>